<organism evidence="10">
    <name type="scientific">Corethrella appendiculata</name>
    <dbReference type="NCBI Taxonomy" id="1370023"/>
    <lineage>
        <taxon>Eukaryota</taxon>
        <taxon>Metazoa</taxon>
        <taxon>Ecdysozoa</taxon>
        <taxon>Arthropoda</taxon>
        <taxon>Hexapoda</taxon>
        <taxon>Insecta</taxon>
        <taxon>Pterygota</taxon>
        <taxon>Neoptera</taxon>
        <taxon>Endopterygota</taxon>
        <taxon>Diptera</taxon>
        <taxon>Nematocera</taxon>
        <taxon>Culicoidea</taxon>
        <taxon>Chaoboridae</taxon>
        <taxon>Corethrella</taxon>
    </lineage>
</organism>
<comment type="catalytic activity">
    <reaction evidence="7">
        <text>RX + glutathione = an S-substituted glutathione + a halide anion + H(+)</text>
        <dbReference type="Rhea" id="RHEA:16437"/>
        <dbReference type="ChEBI" id="CHEBI:15378"/>
        <dbReference type="ChEBI" id="CHEBI:16042"/>
        <dbReference type="ChEBI" id="CHEBI:17792"/>
        <dbReference type="ChEBI" id="CHEBI:57925"/>
        <dbReference type="ChEBI" id="CHEBI:90779"/>
        <dbReference type="EC" id="2.5.1.18"/>
    </reaction>
</comment>
<dbReference type="PROSITE" id="PS50405">
    <property type="entry name" value="GST_CTER"/>
    <property type="match status" value="1"/>
</dbReference>
<dbReference type="InterPro" id="IPR040077">
    <property type="entry name" value="GST_C_Theta"/>
</dbReference>
<evidence type="ECO:0000256" key="5">
    <source>
        <dbReference type="ARBA" id="ARBA00022490"/>
    </source>
</evidence>
<protein>
    <recommendedName>
        <fullName evidence="4">glutathione transferase</fullName>
        <ecNumber evidence="4">2.5.1.18</ecNumber>
    </recommendedName>
</protein>
<dbReference type="FunFam" id="1.20.1050.10:FF:000008">
    <property type="entry name" value="Glutathione S-transferase theta-1"/>
    <property type="match status" value="1"/>
</dbReference>
<keyword evidence="6 10" id="KW-0808">Transferase</keyword>
<dbReference type="SFLD" id="SFLDS00019">
    <property type="entry name" value="Glutathione_Transferase_(cytos"/>
    <property type="match status" value="1"/>
</dbReference>
<dbReference type="PANTHER" id="PTHR43917:SF8">
    <property type="entry name" value="GH16740P-RELATED"/>
    <property type="match status" value="1"/>
</dbReference>
<dbReference type="PROSITE" id="PS50404">
    <property type="entry name" value="GST_NTER"/>
    <property type="match status" value="1"/>
</dbReference>
<accession>U5ESX6</accession>
<dbReference type="PANTHER" id="PTHR43917">
    <property type="match status" value="1"/>
</dbReference>
<dbReference type="CDD" id="cd03183">
    <property type="entry name" value="GST_C_Theta"/>
    <property type="match status" value="1"/>
</dbReference>
<keyword evidence="5" id="KW-0963">Cytoplasm</keyword>
<dbReference type="InterPro" id="IPR036249">
    <property type="entry name" value="Thioredoxin-like_sf"/>
</dbReference>
<dbReference type="EMBL" id="GANO01003041">
    <property type="protein sequence ID" value="JAB56830.1"/>
    <property type="molecule type" value="mRNA"/>
</dbReference>
<dbReference type="Gene3D" id="3.40.30.10">
    <property type="entry name" value="Glutaredoxin"/>
    <property type="match status" value="1"/>
</dbReference>
<comment type="similarity">
    <text evidence="2">Belongs to the GST superfamily. Theta family.</text>
</comment>
<evidence type="ECO:0000256" key="7">
    <source>
        <dbReference type="ARBA" id="ARBA00047960"/>
    </source>
</evidence>
<dbReference type="InterPro" id="IPR040075">
    <property type="entry name" value="GST_N_Theta"/>
</dbReference>
<dbReference type="GO" id="GO:0004364">
    <property type="term" value="F:glutathione transferase activity"/>
    <property type="evidence" value="ECO:0007669"/>
    <property type="project" value="UniProtKB-EC"/>
</dbReference>
<evidence type="ECO:0000259" key="8">
    <source>
        <dbReference type="PROSITE" id="PS50404"/>
    </source>
</evidence>
<dbReference type="SFLD" id="SFLDG00358">
    <property type="entry name" value="Main_(cytGST)"/>
    <property type="match status" value="1"/>
</dbReference>
<evidence type="ECO:0000256" key="3">
    <source>
        <dbReference type="ARBA" id="ARBA00011738"/>
    </source>
</evidence>
<dbReference type="GO" id="GO:0005737">
    <property type="term" value="C:cytoplasm"/>
    <property type="evidence" value="ECO:0007669"/>
    <property type="project" value="UniProtKB-SubCell"/>
</dbReference>
<dbReference type="Pfam" id="PF02798">
    <property type="entry name" value="GST_N"/>
    <property type="match status" value="1"/>
</dbReference>
<comment type="subcellular location">
    <subcellularLocation>
        <location evidence="1">Cytoplasm</location>
    </subcellularLocation>
</comment>
<name>U5ESX6_9DIPT</name>
<evidence type="ECO:0000256" key="2">
    <source>
        <dbReference type="ARBA" id="ARBA00009899"/>
    </source>
</evidence>
<evidence type="ECO:0000256" key="4">
    <source>
        <dbReference type="ARBA" id="ARBA00012452"/>
    </source>
</evidence>
<dbReference type="InterPro" id="IPR040079">
    <property type="entry name" value="Glutathione_S-Trfase"/>
</dbReference>
<dbReference type="SUPFAM" id="SSF47616">
    <property type="entry name" value="GST C-terminal domain-like"/>
    <property type="match status" value="1"/>
</dbReference>
<dbReference type="InterPro" id="IPR004046">
    <property type="entry name" value="GST_C"/>
</dbReference>
<dbReference type="FunFam" id="3.40.30.10:FF:000176">
    <property type="entry name" value="Glutathione S-transferase theta-1"/>
    <property type="match status" value="1"/>
</dbReference>
<evidence type="ECO:0000259" key="9">
    <source>
        <dbReference type="PROSITE" id="PS50405"/>
    </source>
</evidence>
<dbReference type="AlphaFoldDB" id="U5ESX6"/>
<feature type="domain" description="GST C-terminal" evidence="9">
    <location>
        <begin position="90"/>
        <end position="224"/>
    </location>
</feature>
<feature type="domain" description="GST N-terminal" evidence="8">
    <location>
        <begin position="3"/>
        <end position="84"/>
    </location>
</feature>
<dbReference type="InterPro" id="IPR004045">
    <property type="entry name" value="Glutathione_S-Trfase_N"/>
</dbReference>
<dbReference type="SFLD" id="SFLDG01153">
    <property type="entry name" value="Main.4:_Theta-like"/>
    <property type="match status" value="1"/>
</dbReference>
<dbReference type="InterPro" id="IPR051369">
    <property type="entry name" value="GST_Theta"/>
</dbReference>
<dbReference type="SUPFAM" id="SSF52833">
    <property type="entry name" value="Thioredoxin-like"/>
    <property type="match status" value="1"/>
</dbReference>
<proteinExistence type="evidence at transcript level"/>
<evidence type="ECO:0000256" key="1">
    <source>
        <dbReference type="ARBA" id="ARBA00004496"/>
    </source>
</evidence>
<dbReference type="CDD" id="cd03050">
    <property type="entry name" value="GST_N_Theta"/>
    <property type="match status" value="1"/>
</dbReference>
<comment type="subunit">
    <text evidence="3">Homodimer.</text>
</comment>
<dbReference type="GO" id="GO:0006749">
    <property type="term" value="P:glutathione metabolic process"/>
    <property type="evidence" value="ECO:0007669"/>
    <property type="project" value="TreeGrafter"/>
</dbReference>
<evidence type="ECO:0000256" key="6">
    <source>
        <dbReference type="ARBA" id="ARBA00022679"/>
    </source>
</evidence>
<dbReference type="InterPro" id="IPR036282">
    <property type="entry name" value="Glutathione-S-Trfase_C_sf"/>
</dbReference>
<dbReference type="Pfam" id="PF00043">
    <property type="entry name" value="GST_C"/>
    <property type="match status" value="1"/>
</dbReference>
<dbReference type="InterPro" id="IPR010987">
    <property type="entry name" value="Glutathione-S-Trfase_C-like"/>
</dbReference>
<dbReference type="Gene3D" id="1.20.1050.10">
    <property type="match status" value="1"/>
</dbReference>
<dbReference type="EC" id="2.5.1.18" evidence="4"/>
<reference evidence="10" key="1">
    <citation type="journal article" date="2014" name="Insect Biochem. Mol. Biol.">
        <title>An insight into the sialome of the frog biting fly, Corethrella appendiculata.</title>
        <authorList>
            <person name="Ribeiro J.M.C."/>
            <person name="Chagas A.C."/>
            <person name="Pham V.M."/>
            <person name="Lounibos L.P."/>
            <person name="Calvo E."/>
        </authorList>
    </citation>
    <scope>NUCLEOTIDE SEQUENCE</scope>
    <source>
        <tissue evidence="10">Salivary glands</tissue>
    </source>
</reference>
<evidence type="ECO:0000313" key="10">
    <source>
        <dbReference type="EMBL" id="JAB56830.1"/>
    </source>
</evidence>
<sequence length="224" mass="26526">MALKLKYYYDIMSQPSRALLIFLNVAKIPYENCPVALRKGEQFDDEYKSINRFQKVPCIIHNDFKLSESVAIFRYLMREYKIPDHWYPKDSKVRAKVDEYLEWQHINTRLACARYFQAIWLKPKMGQTVSENEVNESKFYMEYVLDLFENIWLQDGNKFITGNEITVADLLAACEIEQTKVTGYNACEGRPKLQKYLETVRAETNPFYDEAHKLIYKLTPKSKL</sequence>